<proteinExistence type="predicted"/>
<organism evidence="9 10">
    <name type="scientific">Periplaneta americana</name>
    <name type="common">American cockroach</name>
    <name type="synonym">Blatta americana</name>
    <dbReference type="NCBI Taxonomy" id="6978"/>
    <lineage>
        <taxon>Eukaryota</taxon>
        <taxon>Metazoa</taxon>
        <taxon>Ecdysozoa</taxon>
        <taxon>Arthropoda</taxon>
        <taxon>Hexapoda</taxon>
        <taxon>Insecta</taxon>
        <taxon>Pterygota</taxon>
        <taxon>Neoptera</taxon>
        <taxon>Polyneoptera</taxon>
        <taxon>Dictyoptera</taxon>
        <taxon>Blattodea</taxon>
        <taxon>Blattoidea</taxon>
        <taxon>Blattidae</taxon>
        <taxon>Blattinae</taxon>
        <taxon>Periplaneta</taxon>
    </lineage>
</organism>
<evidence type="ECO:0000259" key="8">
    <source>
        <dbReference type="PROSITE" id="PS50929"/>
    </source>
</evidence>
<dbReference type="PANTHER" id="PTHR24223">
    <property type="entry name" value="ATP-BINDING CASSETTE SUB-FAMILY C"/>
    <property type="match status" value="1"/>
</dbReference>
<evidence type="ECO:0000256" key="6">
    <source>
        <dbReference type="ARBA" id="ARBA00023136"/>
    </source>
</evidence>
<comment type="caution">
    <text evidence="9">The sequence shown here is derived from an EMBL/GenBank/DDBJ whole genome shotgun (WGS) entry which is preliminary data.</text>
</comment>
<sequence>MAGLCEGGNESPVRNLIESIGVVLIPPVMSLRAWTAVRLRSACLAMLYRKIIRLSNLGEKSIGELINLFANDGQRIFDMVLFGPMIIGGPVVTVCGVLYILWLLGSWAVLGMLVFLLFYPIQDECVGQRCEWCMGQDVCVLLQYGISRMMGYLRGKTVAVSDQRVCLMTEILTCIRFIKMYAWEKSFTNLLHKTRSKERNFLQKTAYCQSLSISMAPTIPVISAIVTFLAHISAGNNLTAAQAFPLICYLLQLPAICCLEYGSKIRKGCRALLRVQVADLSMHVGVNAALTVGTNRYFI</sequence>
<dbReference type="Gene3D" id="1.20.1560.10">
    <property type="entry name" value="ABC transporter type 1, transmembrane domain"/>
    <property type="match status" value="1"/>
</dbReference>
<dbReference type="PANTHER" id="PTHR24223:SF447">
    <property type="entry name" value="MULTIDRUG RESISTANCE-ASSOCIATED PROTEIN 5"/>
    <property type="match status" value="1"/>
</dbReference>
<feature type="domain" description="ABC transmembrane type-1" evidence="8">
    <location>
        <begin position="33"/>
        <end position="253"/>
    </location>
</feature>
<keyword evidence="2 7" id="KW-0812">Transmembrane</keyword>
<dbReference type="Pfam" id="PF00664">
    <property type="entry name" value="ABC_membrane"/>
    <property type="match status" value="2"/>
</dbReference>
<keyword evidence="1" id="KW-0813">Transport</keyword>
<dbReference type="EMBL" id="JAJSOF020000013">
    <property type="protein sequence ID" value="KAJ4443882.1"/>
    <property type="molecule type" value="Genomic_DNA"/>
</dbReference>
<dbReference type="SUPFAM" id="SSF90123">
    <property type="entry name" value="ABC transporter transmembrane region"/>
    <property type="match status" value="2"/>
</dbReference>
<gene>
    <name evidence="9" type="ORF">ANN_05669</name>
</gene>
<name>A0ABQ8TDJ7_PERAM</name>
<protein>
    <recommendedName>
        <fullName evidence="8">ABC transmembrane type-1 domain-containing protein</fullName>
    </recommendedName>
</protein>
<feature type="transmembrane region" description="Helical" evidence="7">
    <location>
        <begin position="206"/>
        <end position="231"/>
    </location>
</feature>
<evidence type="ECO:0000256" key="4">
    <source>
        <dbReference type="ARBA" id="ARBA00022840"/>
    </source>
</evidence>
<feature type="transmembrane region" description="Helical" evidence="7">
    <location>
        <begin position="99"/>
        <end position="119"/>
    </location>
</feature>
<evidence type="ECO:0000256" key="3">
    <source>
        <dbReference type="ARBA" id="ARBA00022741"/>
    </source>
</evidence>
<dbReference type="CDD" id="cd18592">
    <property type="entry name" value="ABC_6TM_MRP5_8_9_D1"/>
    <property type="match status" value="1"/>
</dbReference>
<dbReference type="InterPro" id="IPR050173">
    <property type="entry name" value="ABC_transporter_C-like"/>
</dbReference>
<keyword evidence="3" id="KW-0547">Nucleotide-binding</keyword>
<evidence type="ECO:0000256" key="1">
    <source>
        <dbReference type="ARBA" id="ARBA00022448"/>
    </source>
</evidence>
<evidence type="ECO:0000313" key="10">
    <source>
        <dbReference type="Proteomes" id="UP001148838"/>
    </source>
</evidence>
<evidence type="ECO:0000313" key="9">
    <source>
        <dbReference type="EMBL" id="KAJ4443882.1"/>
    </source>
</evidence>
<feature type="transmembrane region" description="Helical" evidence="7">
    <location>
        <begin position="243"/>
        <end position="262"/>
    </location>
</feature>
<reference evidence="9 10" key="1">
    <citation type="journal article" date="2022" name="Allergy">
        <title>Genome assembly and annotation of Periplaneta americana reveal a comprehensive cockroach allergen profile.</title>
        <authorList>
            <person name="Wang L."/>
            <person name="Xiong Q."/>
            <person name="Saelim N."/>
            <person name="Wang L."/>
            <person name="Nong W."/>
            <person name="Wan A.T."/>
            <person name="Shi M."/>
            <person name="Liu X."/>
            <person name="Cao Q."/>
            <person name="Hui J.H.L."/>
            <person name="Sookrung N."/>
            <person name="Leung T.F."/>
            <person name="Tungtrongchitr A."/>
            <person name="Tsui S.K.W."/>
        </authorList>
    </citation>
    <scope>NUCLEOTIDE SEQUENCE [LARGE SCALE GENOMIC DNA]</scope>
    <source>
        <strain evidence="9">PWHHKU_190912</strain>
    </source>
</reference>
<evidence type="ECO:0000256" key="7">
    <source>
        <dbReference type="SAM" id="Phobius"/>
    </source>
</evidence>
<evidence type="ECO:0000256" key="2">
    <source>
        <dbReference type="ARBA" id="ARBA00022692"/>
    </source>
</evidence>
<dbReference type="PROSITE" id="PS50929">
    <property type="entry name" value="ABC_TM1F"/>
    <property type="match status" value="1"/>
</dbReference>
<keyword evidence="6 7" id="KW-0472">Membrane</keyword>
<dbReference type="Proteomes" id="UP001148838">
    <property type="component" value="Unassembled WGS sequence"/>
</dbReference>
<keyword evidence="4" id="KW-0067">ATP-binding</keyword>
<keyword evidence="10" id="KW-1185">Reference proteome</keyword>
<evidence type="ECO:0000256" key="5">
    <source>
        <dbReference type="ARBA" id="ARBA00022989"/>
    </source>
</evidence>
<accession>A0ABQ8TDJ7</accession>
<dbReference type="InterPro" id="IPR011527">
    <property type="entry name" value="ABC1_TM_dom"/>
</dbReference>
<keyword evidence="5 7" id="KW-1133">Transmembrane helix</keyword>
<dbReference type="InterPro" id="IPR036640">
    <property type="entry name" value="ABC1_TM_sf"/>
</dbReference>